<comment type="caution">
    <text evidence="1">The sequence shown here is derived from an EMBL/GenBank/DDBJ whole genome shotgun (WGS) entry which is preliminary data.</text>
</comment>
<gene>
    <name evidence="1" type="ORF">MON41_14720</name>
</gene>
<proteinExistence type="predicted"/>
<dbReference type="Proteomes" id="UP001201985">
    <property type="component" value="Unassembled WGS sequence"/>
</dbReference>
<evidence type="ECO:0000313" key="1">
    <source>
        <dbReference type="EMBL" id="MCI0754974.1"/>
    </source>
</evidence>
<organism evidence="1 2">
    <name type="scientific">Teichococcus vastitatis</name>
    <dbReference type="NCBI Taxonomy" id="2307076"/>
    <lineage>
        <taxon>Bacteria</taxon>
        <taxon>Pseudomonadati</taxon>
        <taxon>Pseudomonadota</taxon>
        <taxon>Alphaproteobacteria</taxon>
        <taxon>Acetobacterales</taxon>
        <taxon>Roseomonadaceae</taxon>
        <taxon>Roseomonas</taxon>
    </lineage>
</organism>
<dbReference type="EMBL" id="JALBUU010000027">
    <property type="protein sequence ID" value="MCI0754974.1"/>
    <property type="molecule type" value="Genomic_DNA"/>
</dbReference>
<sequence>MAGRLFGYVQFCHAQRSILRSFGSQAVHDRLLAELRKRSAPDELERMVARGASLGEEERVAEAFTIASLSHAS</sequence>
<keyword evidence="2" id="KW-1185">Reference proteome</keyword>
<dbReference type="RefSeq" id="WP_241793233.1">
    <property type="nucleotide sequence ID" value="NZ_JALBUU010000027.1"/>
</dbReference>
<accession>A0ABS9W8N1</accession>
<name>A0ABS9W8N1_9PROT</name>
<evidence type="ECO:0000313" key="2">
    <source>
        <dbReference type="Proteomes" id="UP001201985"/>
    </source>
</evidence>
<reference evidence="1 2" key="1">
    <citation type="submission" date="2022-03" db="EMBL/GenBank/DDBJ databases">
        <title>Complete genome analysis of Roseomonas KG 17.1 : a prolific producer of plant growth promoters.</title>
        <authorList>
            <person name="Saadouli I."/>
            <person name="Najjari A."/>
            <person name="Mosbah A."/>
            <person name="Ouzari H.I."/>
        </authorList>
    </citation>
    <scope>NUCLEOTIDE SEQUENCE [LARGE SCALE GENOMIC DNA]</scope>
    <source>
        <strain evidence="1 2">KG17-1</strain>
    </source>
</reference>
<protein>
    <submittedName>
        <fullName evidence="1">Uncharacterized protein</fullName>
    </submittedName>
</protein>